<accession>A0A0L8IAJ7</accession>
<dbReference type="STRING" id="37653.A0A0L8IAJ7"/>
<organism evidence="3">
    <name type="scientific">Octopus bimaculoides</name>
    <name type="common">California two-spotted octopus</name>
    <dbReference type="NCBI Taxonomy" id="37653"/>
    <lineage>
        <taxon>Eukaryota</taxon>
        <taxon>Metazoa</taxon>
        <taxon>Spiralia</taxon>
        <taxon>Lophotrochozoa</taxon>
        <taxon>Mollusca</taxon>
        <taxon>Cephalopoda</taxon>
        <taxon>Coleoidea</taxon>
        <taxon>Octopodiformes</taxon>
        <taxon>Octopoda</taxon>
        <taxon>Incirrata</taxon>
        <taxon>Octopodidae</taxon>
        <taxon>Octopus</taxon>
    </lineage>
</organism>
<dbReference type="AlphaFoldDB" id="A0A0L8IAJ7"/>
<dbReference type="EMBL" id="KQ416137">
    <property type="protein sequence ID" value="KOF98467.1"/>
    <property type="molecule type" value="Genomic_DNA"/>
</dbReference>
<dbReference type="InterPro" id="IPR003961">
    <property type="entry name" value="FN3_dom"/>
</dbReference>
<dbReference type="InterPro" id="IPR036116">
    <property type="entry name" value="FN3_sf"/>
</dbReference>
<dbReference type="FunFam" id="2.60.40.10:FF:000006">
    <property type="entry name" value="Uncharacterized protein, isoform F"/>
    <property type="match status" value="1"/>
</dbReference>
<dbReference type="PRINTS" id="PR00014">
    <property type="entry name" value="FNTYPEIII"/>
</dbReference>
<feature type="domain" description="Fibronectin type-III" evidence="2">
    <location>
        <begin position="5"/>
        <end position="99"/>
    </location>
</feature>
<protein>
    <recommendedName>
        <fullName evidence="2">Fibronectin type-III domain-containing protein</fullName>
    </recommendedName>
</protein>
<keyword evidence="1" id="KW-0393">Immunoglobulin domain</keyword>
<dbReference type="PANTHER" id="PTHR14340:SF9">
    <property type="entry name" value="FIBRONECTIN TYPE-III DOMAIN-CONTAINING PROTEIN"/>
    <property type="match status" value="1"/>
</dbReference>
<dbReference type="SMART" id="SM00060">
    <property type="entry name" value="FN3"/>
    <property type="match status" value="4"/>
</dbReference>
<sequence>FPSAPAGPLEITKVQRTAISIQWKPPQDDGGSPVTDYIVERKVPRALLWTRIDKVDAHTLEMCCENLYEKHEYLFRVTALNVIGHGPYLESDGVTLARSPFDVPSAPVGPLKVSNVTIDSADLEWESPEKDGGTPLTGYVIEYRTSTRSTWSKAGMVDAKSTKYTVPNLLEGNEYFFRVIAVNDEGPSRPLVSTEIVKPMRTLALPGVPVDLRASRVGEDFVEMEWDAPKSDGGSAIINYHLQISAFKPGDWQKLAKVSAYDTYCRAVRLEEDMDYYFAVCAENSLGKGEFCEMTKPVKTKRGLLVPAKPIGPLTVTDVKRNSIGIKWKAPTDDGGAPITSYIIEKRHESARFWSKGERVSGDVTTCIVKNLQEKTSYHFRVIAVNQVGESEPLESKEATLARSPF</sequence>
<name>A0A0L8IAJ7_OCTBM</name>
<dbReference type="InterPro" id="IPR013783">
    <property type="entry name" value="Ig-like_fold"/>
</dbReference>
<dbReference type="SUPFAM" id="SSF49265">
    <property type="entry name" value="Fibronectin type III"/>
    <property type="match status" value="2"/>
</dbReference>
<proteinExistence type="predicted"/>
<reference evidence="3" key="1">
    <citation type="submission" date="2015-07" db="EMBL/GenBank/DDBJ databases">
        <title>MeaNS - Measles Nucleotide Surveillance Program.</title>
        <authorList>
            <person name="Tran T."/>
            <person name="Druce J."/>
        </authorList>
    </citation>
    <scope>NUCLEOTIDE SEQUENCE</scope>
    <source>
        <strain evidence="3">UCB-OBI-ISO-001</strain>
        <tissue evidence="3">Gonad</tissue>
    </source>
</reference>
<feature type="domain" description="Fibronectin type-III" evidence="2">
    <location>
        <begin position="310"/>
        <end position="404"/>
    </location>
</feature>
<feature type="domain" description="Fibronectin type-III" evidence="2">
    <location>
        <begin position="107"/>
        <end position="202"/>
    </location>
</feature>
<dbReference type="OrthoDB" id="504170at2759"/>
<dbReference type="PANTHER" id="PTHR14340">
    <property type="entry name" value="MICROFIBRIL-ASSOCIATED GLYCOPROTEIN 3"/>
    <property type="match status" value="1"/>
</dbReference>
<dbReference type="Gene3D" id="2.60.40.10">
    <property type="entry name" value="Immunoglobulins"/>
    <property type="match status" value="4"/>
</dbReference>
<evidence type="ECO:0000313" key="3">
    <source>
        <dbReference type="EMBL" id="KOF98467.1"/>
    </source>
</evidence>
<feature type="domain" description="Fibronectin type-III" evidence="2">
    <location>
        <begin position="208"/>
        <end position="303"/>
    </location>
</feature>
<gene>
    <name evidence="3" type="ORF">OCBIM_22025090mg</name>
</gene>
<dbReference type="PROSITE" id="PS50853">
    <property type="entry name" value="FN3"/>
    <property type="match status" value="4"/>
</dbReference>
<feature type="non-terminal residue" evidence="3">
    <location>
        <position position="406"/>
    </location>
</feature>
<evidence type="ECO:0000259" key="2">
    <source>
        <dbReference type="PROSITE" id="PS50853"/>
    </source>
</evidence>
<dbReference type="CDD" id="cd00063">
    <property type="entry name" value="FN3"/>
    <property type="match status" value="4"/>
</dbReference>
<dbReference type="GO" id="GO:0030017">
    <property type="term" value="C:sarcomere"/>
    <property type="evidence" value="ECO:0007669"/>
    <property type="project" value="UniProtKB-ARBA"/>
</dbReference>
<dbReference type="FunFam" id="2.60.40.10:FF:000056">
    <property type="entry name" value="twitchin isoform X4"/>
    <property type="match status" value="2"/>
</dbReference>
<dbReference type="Pfam" id="PF00041">
    <property type="entry name" value="fn3"/>
    <property type="match status" value="4"/>
</dbReference>
<evidence type="ECO:0000256" key="1">
    <source>
        <dbReference type="ARBA" id="ARBA00023319"/>
    </source>
</evidence>
<feature type="non-terminal residue" evidence="3">
    <location>
        <position position="1"/>
    </location>
</feature>